<dbReference type="HOGENOM" id="CLU_576210_0_0_1"/>
<keyword evidence="1" id="KW-0812">Transmembrane</keyword>
<organism evidence="2 3">
    <name type="scientific">Edhazardia aedis (strain USNM 41457)</name>
    <name type="common">Microsporidian parasite</name>
    <dbReference type="NCBI Taxonomy" id="1003232"/>
    <lineage>
        <taxon>Eukaryota</taxon>
        <taxon>Fungi</taxon>
        <taxon>Fungi incertae sedis</taxon>
        <taxon>Microsporidia</taxon>
        <taxon>Edhazardia</taxon>
    </lineage>
</organism>
<reference evidence="2 3" key="1">
    <citation type="submission" date="2011-08" db="EMBL/GenBank/DDBJ databases">
        <authorList>
            <person name="Liu Z.J."/>
            <person name="Shi F.L."/>
            <person name="Lu J.Q."/>
            <person name="Li M."/>
            <person name="Wang Z.L."/>
        </authorList>
    </citation>
    <scope>NUCLEOTIDE SEQUENCE [LARGE SCALE GENOMIC DNA]</scope>
    <source>
        <strain evidence="2 3">USNM 41457</strain>
    </source>
</reference>
<evidence type="ECO:0000313" key="3">
    <source>
        <dbReference type="Proteomes" id="UP000003163"/>
    </source>
</evidence>
<dbReference type="Proteomes" id="UP000003163">
    <property type="component" value="Unassembled WGS sequence"/>
</dbReference>
<keyword evidence="3" id="KW-1185">Reference proteome</keyword>
<dbReference type="InParanoid" id="J9DSH6"/>
<keyword evidence="1" id="KW-0472">Membrane</keyword>
<dbReference type="EMBL" id="AFBI03000021">
    <property type="protein sequence ID" value="EJW04277.1"/>
    <property type="molecule type" value="Genomic_DNA"/>
</dbReference>
<evidence type="ECO:0000313" key="2">
    <source>
        <dbReference type="EMBL" id="EJW04277.1"/>
    </source>
</evidence>
<dbReference type="AlphaFoldDB" id="J9DSH6"/>
<dbReference type="VEuPathDB" id="MicrosporidiaDB:EDEG_01449"/>
<comment type="caution">
    <text evidence="2">The sequence shown here is derived from an EMBL/GenBank/DDBJ whole genome shotgun (WGS) entry which is preliminary data.</text>
</comment>
<evidence type="ECO:0000256" key="1">
    <source>
        <dbReference type="SAM" id="Phobius"/>
    </source>
</evidence>
<feature type="transmembrane region" description="Helical" evidence="1">
    <location>
        <begin position="7"/>
        <end position="26"/>
    </location>
</feature>
<reference evidence="3" key="2">
    <citation type="submission" date="2015-07" db="EMBL/GenBank/DDBJ databases">
        <title>Contrasting host-pathogen interactions and genome evolution in two generalist and specialist microsporidian pathogens of mosquitoes.</title>
        <authorList>
            <consortium name="The Broad Institute Genomics Platform"/>
            <consortium name="The Broad Institute Genome Sequencing Center for Infectious Disease"/>
            <person name="Cuomo C.A."/>
            <person name="Sanscrainte N.D."/>
            <person name="Goldberg J.M."/>
            <person name="Heiman D."/>
            <person name="Young S."/>
            <person name="Zeng Q."/>
            <person name="Becnel J.J."/>
            <person name="Birren B.W."/>
        </authorList>
    </citation>
    <scope>NUCLEOTIDE SEQUENCE [LARGE SCALE GENOMIC DNA]</scope>
    <source>
        <strain evidence="3">USNM 41457</strain>
    </source>
</reference>
<protein>
    <submittedName>
        <fullName evidence="2">Uncharacterized protein</fullName>
    </submittedName>
</protein>
<name>J9DSH6_EDHAE</name>
<keyword evidence="1" id="KW-1133">Transmembrane helix</keyword>
<proteinExistence type="predicted"/>
<gene>
    <name evidence="2" type="ORF">EDEG_01449</name>
</gene>
<accession>J9DSH6</accession>
<sequence>MKSSFLLFLKLILAIFFLFFKFYQLITFEHYIQSKSNQNNSNKNVIRSLNKSTAMNYTTELISGHNFTHASQLPVYLAADYMIDNILVKITKYQNELEPHCNPKLQNWLVETRSYSKYFEELINYENPKNLKNLKNIHYGKNCDEYVFSNNVRYLDLFDKNGSHSKGIPIRPQNSHNRAKNINITDNIFNINSYCSNSLHVDPGSWKKVKIMAEKLLQSCNLEEYFDTKLLLLQITTYISTNECLGRFFFIAKKCESNEFIEMQKKCFRHVFFKNSKYIFNNFDLKDIESIKFNNADLIDIINKDQTNALLYNKRRSAFIDLVNSCMNFQNYNQSLKFLSKSLKTCETNAIGKRNKTFFEELSFTDIRKPIYRFCSNVEKIKEKILLNLDQYVIFYEYDVWVNLELPTMLEIIAFKNKKESHSYMKNFSIKYSKDNEKMSECEFNILSNQNLCKMFEEIYFSAELFHKNFLINN</sequence>